<dbReference type="PROSITE" id="PS50885">
    <property type="entry name" value="HAMP"/>
    <property type="match status" value="1"/>
</dbReference>
<comment type="function">
    <text evidence="12">Member of the two-component regulatory system HssS/HssR involved in intracellular heme homeostasis and tempering of staphylococcal virulence. HssS functions as a heme sensor histidine kinase which is autophosphorylated at a histidine residue and transfers its phosphate group to an aspartate residue of HssR. HssR/HssS activates the expression of hrtAB, an efflux pump, in response to extracellular heme, hemin, hemoglobin or blood.</text>
</comment>
<dbReference type="InterPro" id="IPR036097">
    <property type="entry name" value="HisK_dim/P_sf"/>
</dbReference>
<dbReference type="Gene3D" id="3.30.565.10">
    <property type="entry name" value="Histidine kinase-like ATPase, C-terminal domain"/>
    <property type="match status" value="1"/>
</dbReference>
<feature type="domain" description="Histidine kinase" evidence="15">
    <location>
        <begin position="133"/>
        <end position="346"/>
    </location>
</feature>
<keyword evidence="5" id="KW-0808">Transferase</keyword>
<dbReference type="InterPro" id="IPR005467">
    <property type="entry name" value="His_kinase_dom"/>
</dbReference>
<evidence type="ECO:0000256" key="5">
    <source>
        <dbReference type="ARBA" id="ARBA00022679"/>
    </source>
</evidence>
<dbReference type="GO" id="GO:0016301">
    <property type="term" value="F:kinase activity"/>
    <property type="evidence" value="ECO:0007669"/>
    <property type="project" value="UniProtKB-KW"/>
</dbReference>
<dbReference type="InterPro" id="IPR003594">
    <property type="entry name" value="HATPase_dom"/>
</dbReference>
<evidence type="ECO:0000256" key="2">
    <source>
        <dbReference type="ARBA" id="ARBA00004141"/>
    </source>
</evidence>
<gene>
    <name evidence="17" type="ORF">OCV88_08625</name>
</gene>
<evidence type="ECO:0000259" key="15">
    <source>
        <dbReference type="PROSITE" id="PS50109"/>
    </source>
</evidence>
<evidence type="ECO:0000256" key="8">
    <source>
        <dbReference type="ARBA" id="ARBA00022989"/>
    </source>
</evidence>
<dbReference type="PROSITE" id="PS50109">
    <property type="entry name" value="HIS_KIN"/>
    <property type="match status" value="1"/>
</dbReference>
<evidence type="ECO:0000256" key="7">
    <source>
        <dbReference type="ARBA" id="ARBA00022777"/>
    </source>
</evidence>
<dbReference type="EC" id="2.7.13.3" evidence="3"/>
<dbReference type="CDD" id="cd06225">
    <property type="entry name" value="HAMP"/>
    <property type="match status" value="1"/>
</dbReference>
<proteinExistence type="predicted"/>
<dbReference type="CDD" id="cd00082">
    <property type="entry name" value="HisKA"/>
    <property type="match status" value="1"/>
</dbReference>
<dbReference type="InterPro" id="IPR003660">
    <property type="entry name" value="HAMP_dom"/>
</dbReference>
<reference evidence="17 18" key="1">
    <citation type="journal article" date="2021" name="ISME Commun">
        <title>Automated analysis of genomic sequences facilitates high-throughput and comprehensive description of bacteria.</title>
        <authorList>
            <person name="Hitch T.C.A."/>
        </authorList>
    </citation>
    <scope>NUCLEOTIDE SEQUENCE [LARGE SCALE GENOMIC DNA]</scope>
    <source>
        <strain evidence="17 18">Sanger_109</strain>
    </source>
</reference>
<comment type="caution">
    <text evidence="17">The sequence shown here is derived from an EMBL/GenBank/DDBJ whole genome shotgun (WGS) entry which is preliminary data.</text>
</comment>
<dbReference type="SUPFAM" id="SSF158472">
    <property type="entry name" value="HAMP domain-like"/>
    <property type="match status" value="1"/>
</dbReference>
<evidence type="ECO:0000256" key="12">
    <source>
        <dbReference type="ARBA" id="ARBA00037219"/>
    </source>
</evidence>
<dbReference type="EMBL" id="JAOQJQ010000003">
    <property type="protein sequence ID" value="MCU6762395.1"/>
    <property type="molecule type" value="Genomic_DNA"/>
</dbReference>
<comment type="subcellular location">
    <subcellularLocation>
        <location evidence="2">Membrane</location>
        <topology evidence="2">Multi-pass membrane protein</topology>
    </subcellularLocation>
</comment>
<evidence type="ECO:0000256" key="6">
    <source>
        <dbReference type="ARBA" id="ARBA00022692"/>
    </source>
</evidence>
<evidence type="ECO:0000256" key="14">
    <source>
        <dbReference type="SAM" id="Phobius"/>
    </source>
</evidence>
<dbReference type="PANTHER" id="PTHR45528">
    <property type="entry name" value="SENSOR HISTIDINE KINASE CPXA"/>
    <property type="match status" value="1"/>
</dbReference>
<keyword evidence="10" id="KW-0843">Virulence</keyword>
<evidence type="ECO:0000313" key="17">
    <source>
        <dbReference type="EMBL" id="MCU6762395.1"/>
    </source>
</evidence>
<dbReference type="SMART" id="SM00388">
    <property type="entry name" value="HisKA"/>
    <property type="match status" value="1"/>
</dbReference>
<feature type="domain" description="HAMP" evidence="16">
    <location>
        <begin position="72"/>
        <end position="125"/>
    </location>
</feature>
<sequence>MKRIRRRFGLIFTLLIMFSSLATIILTWMVSHDIIFSRKDYRILYFGYALKDLALFIIALLAVVVLIIALTKRTATPILDLSKAAKEITAGNFDIEVEESGRKDELGDLAKQFNIMIRELRSNEYLKKDFISNVSHEFKTPLAIINGYGKLLTEQGISDRERVEYAGLIVQESSRLSALTANILRLSRLGSDELSIRHCAYSLDEQIRQTILLLEPKWQEKNLTFQLHLPPTLYMGDKELISEIWLNLLDNAIKFSPKNGLIDISLIDTQYAYQIYLRDQGPGMDKETIKHIFEQFYQGDTSHKKDGTGLGLSIAKKVAELHGGTIDCSSKPKKGCTFTVCLKKYGK</sequence>
<evidence type="ECO:0000256" key="13">
    <source>
        <dbReference type="ARBA" id="ARBA00040841"/>
    </source>
</evidence>
<dbReference type="InterPro" id="IPR036890">
    <property type="entry name" value="HATPase_C_sf"/>
</dbReference>
<organism evidence="17 18">
    <name type="scientific">Brotonthovivens ammoniilytica</name>
    <dbReference type="NCBI Taxonomy" id="2981725"/>
    <lineage>
        <taxon>Bacteria</taxon>
        <taxon>Bacillati</taxon>
        <taxon>Bacillota</taxon>
        <taxon>Clostridia</taxon>
        <taxon>Lachnospirales</taxon>
        <taxon>Lachnospiraceae</taxon>
        <taxon>Brotonthovivens</taxon>
    </lineage>
</organism>
<dbReference type="Gene3D" id="6.10.340.10">
    <property type="match status" value="1"/>
</dbReference>
<dbReference type="Pfam" id="PF00512">
    <property type="entry name" value="HisKA"/>
    <property type="match status" value="1"/>
</dbReference>
<dbReference type="InterPro" id="IPR003661">
    <property type="entry name" value="HisK_dim/P_dom"/>
</dbReference>
<keyword evidence="9" id="KW-0902">Two-component regulatory system</keyword>
<name>A0ABT2TJK3_9FIRM</name>
<dbReference type="SMART" id="SM00387">
    <property type="entry name" value="HATPase_c"/>
    <property type="match status" value="1"/>
</dbReference>
<accession>A0ABT2TJK3</accession>
<keyword evidence="7 17" id="KW-0418">Kinase</keyword>
<evidence type="ECO:0000256" key="9">
    <source>
        <dbReference type="ARBA" id="ARBA00023012"/>
    </source>
</evidence>
<dbReference type="Pfam" id="PF00672">
    <property type="entry name" value="HAMP"/>
    <property type="match status" value="1"/>
</dbReference>
<dbReference type="Gene3D" id="1.10.287.130">
    <property type="match status" value="1"/>
</dbReference>
<protein>
    <recommendedName>
        <fullName evidence="13">Heme sensor protein HssS</fullName>
        <ecNumber evidence="3">2.7.13.3</ecNumber>
    </recommendedName>
</protein>
<keyword evidence="11 14" id="KW-0472">Membrane</keyword>
<dbReference type="Proteomes" id="UP001652442">
    <property type="component" value="Unassembled WGS sequence"/>
</dbReference>
<dbReference type="CDD" id="cd00075">
    <property type="entry name" value="HATPase"/>
    <property type="match status" value="1"/>
</dbReference>
<dbReference type="Pfam" id="PF02518">
    <property type="entry name" value="HATPase_c"/>
    <property type="match status" value="1"/>
</dbReference>
<comment type="catalytic activity">
    <reaction evidence="1">
        <text>ATP + protein L-histidine = ADP + protein N-phospho-L-histidine.</text>
        <dbReference type="EC" id="2.7.13.3"/>
    </reaction>
</comment>
<keyword evidence="6 14" id="KW-0812">Transmembrane</keyword>
<keyword evidence="18" id="KW-1185">Reference proteome</keyword>
<dbReference type="PRINTS" id="PR00344">
    <property type="entry name" value="BCTRLSENSOR"/>
</dbReference>
<feature type="transmembrane region" description="Helical" evidence="14">
    <location>
        <begin position="12"/>
        <end position="31"/>
    </location>
</feature>
<evidence type="ECO:0000256" key="4">
    <source>
        <dbReference type="ARBA" id="ARBA00022553"/>
    </source>
</evidence>
<evidence type="ECO:0000313" key="18">
    <source>
        <dbReference type="Proteomes" id="UP001652442"/>
    </source>
</evidence>
<evidence type="ECO:0000256" key="3">
    <source>
        <dbReference type="ARBA" id="ARBA00012438"/>
    </source>
</evidence>
<dbReference type="RefSeq" id="WP_262591055.1">
    <property type="nucleotide sequence ID" value="NZ_JAOQJQ010000003.1"/>
</dbReference>
<evidence type="ECO:0000256" key="10">
    <source>
        <dbReference type="ARBA" id="ARBA00023026"/>
    </source>
</evidence>
<dbReference type="SUPFAM" id="SSF55874">
    <property type="entry name" value="ATPase domain of HSP90 chaperone/DNA topoisomerase II/histidine kinase"/>
    <property type="match status" value="1"/>
</dbReference>
<feature type="transmembrane region" description="Helical" evidence="14">
    <location>
        <begin position="43"/>
        <end position="70"/>
    </location>
</feature>
<evidence type="ECO:0000256" key="1">
    <source>
        <dbReference type="ARBA" id="ARBA00000085"/>
    </source>
</evidence>
<dbReference type="SMART" id="SM00304">
    <property type="entry name" value="HAMP"/>
    <property type="match status" value="1"/>
</dbReference>
<dbReference type="InterPro" id="IPR004358">
    <property type="entry name" value="Sig_transdc_His_kin-like_C"/>
</dbReference>
<keyword evidence="4" id="KW-0597">Phosphoprotein</keyword>
<dbReference type="PANTHER" id="PTHR45528:SF11">
    <property type="entry name" value="HISTIDINE KINASE"/>
    <property type="match status" value="1"/>
</dbReference>
<dbReference type="InterPro" id="IPR050398">
    <property type="entry name" value="HssS/ArlS-like"/>
</dbReference>
<keyword evidence="8 14" id="KW-1133">Transmembrane helix</keyword>
<evidence type="ECO:0000259" key="16">
    <source>
        <dbReference type="PROSITE" id="PS50885"/>
    </source>
</evidence>
<dbReference type="SUPFAM" id="SSF47384">
    <property type="entry name" value="Homodimeric domain of signal transducing histidine kinase"/>
    <property type="match status" value="1"/>
</dbReference>
<evidence type="ECO:0000256" key="11">
    <source>
        <dbReference type="ARBA" id="ARBA00023136"/>
    </source>
</evidence>